<name>A0AAD4N4K4_9BILA</name>
<comment type="caution">
    <text evidence="2">The sequence shown here is derived from an EMBL/GenBank/DDBJ whole genome shotgun (WGS) entry which is preliminary data.</text>
</comment>
<accession>A0AAD4N4K4</accession>
<keyword evidence="1" id="KW-1133">Transmembrane helix</keyword>
<keyword evidence="1" id="KW-0812">Transmembrane</keyword>
<dbReference type="Proteomes" id="UP001201812">
    <property type="component" value="Unassembled WGS sequence"/>
</dbReference>
<gene>
    <name evidence="2" type="ORF">DdX_07651</name>
</gene>
<sequence length="238" mass="27663">MLRLPWRSRHFSLSGSTIFCSVFILLVTKIGLTTSNDSRHVKHAVLRDLDESETSEECIVESGQLWRCSILQKRIVQMDQREGEVERRVTSPASSFLDRMMLSSNLSSNWSSQFDSDQLSSGQRKNRITKFDMYYFVQVDPHGHPPGEVYIGAKLYWNFQPANANVNSYYFRILIWPVGNESRTLSMQVKLWRDNLTSVVPQRHTIKSYIYLYNRPPLPKPFAFGRSYNLKVCVPNLE</sequence>
<evidence type="ECO:0000313" key="3">
    <source>
        <dbReference type="Proteomes" id="UP001201812"/>
    </source>
</evidence>
<feature type="transmembrane region" description="Helical" evidence="1">
    <location>
        <begin position="12"/>
        <end position="32"/>
    </location>
</feature>
<keyword evidence="3" id="KW-1185">Reference proteome</keyword>
<proteinExistence type="predicted"/>
<keyword evidence="1" id="KW-0472">Membrane</keyword>
<evidence type="ECO:0000256" key="1">
    <source>
        <dbReference type="SAM" id="Phobius"/>
    </source>
</evidence>
<reference evidence="2" key="1">
    <citation type="submission" date="2022-01" db="EMBL/GenBank/DDBJ databases">
        <title>Genome Sequence Resource for Two Populations of Ditylenchus destructor, the Migratory Endoparasitic Phytonematode.</title>
        <authorList>
            <person name="Zhang H."/>
            <person name="Lin R."/>
            <person name="Xie B."/>
        </authorList>
    </citation>
    <scope>NUCLEOTIDE SEQUENCE</scope>
    <source>
        <strain evidence="2">BazhouSP</strain>
    </source>
</reference>
<organism evidence="2 3">
    <name type="scientific">Ditylenchus destructor</name>
    <dbReference type="NCBI Taxonomy" id="166010"/>
    <lineage>
        <taxon>Eukaryota</taxon>
        <taxon>Metazoa</taxon>
        <taxon>Ecdysozoa</taxon>
        <taxon>Nematoda</taxon>
        <taxon>Chromadorea</taxon>
        <taxon>Rhabditida</taxon>
        <taxon>Tylenchina</taxon>
        <taxon>Tylenchomorpha</taxon>
        <taxon>Sphaerularioidea</taxon>
        <taxon>Anguinidae</taxon>
        <taxon>Anguininae</taxon>
        <taxon>Ditylenchus</taxon>
    </lineage>
</organism>
<evidence type="ECO:0000313" key="2">
    <source>
        <dbReference type="EMBL" id="KAI1716588.1"/>
    </source>
</evidence>
<protein>
    <submittedName>
        <fullName evidence="2">Uncharacterized protein</fullName>
    </submittedName>
</protein>
<dbReference type="AlphaFoldDB" id="A0AAD4N4K4"/>
<dbReference type="EMBL" id="JAKKPZ010000010">
    <property type="protein sequence ID" value="KAI1716588.1"/>
    <property type="molecule type" value="Genomic_DNA"/>
</dbReference>